<evidence type="ECO:0000259" key="5">
    <source>
        <dbReference type="PROSITE" id="PS50089"/>
    </source>
</evidence>
<dbReference type="Proteomes" id="UP001460270">
    <property type="component" value="Unassembled WGS sequence"/>
</dbReference>
<dbReference type="GO" id="GO:0008270">
    <property type="term" value="F:zinc ion binding"/>
    <property type="evidence" value="ECO:0007669"/>
    <property type="project" value="UniProtKB-KW"/>
</dbReference>
<dbReference type="Pfam" id="PF13765">
    <property type="entry name" value="PRY"/>
    <property type="match status" value="2"/>
</dbReference>
<evidence type="ECO:0000256" key="3">
    <source>
        <dbReference type="ARBA" id="ARBA00022833"/>
    </source>
</evidence>
<comment type="caution">
    <text evidence="8">The sequence shown here is derived from an EMBL/GenBank/DDBJ whole genome shotgun (WGS) entry which is preliminary data.</text>
</comment>
<dbReference type="Pfam" id="PF00622">
    <property type="entry name" value="SPRY"/>
    <property type="match status" value="2"/>
</dbReference>
<keyword evidence="3" id="KW-0862">Zinc</keyword>
<keyword evidence="1" id="KW-0479">Metal-binding</keyword>
<dbReference type="InterPro" id="IPR013083">
    <property type="entry name" value="Znf_RING/FYVE/PHD"/>
</dbReference>
<dbReference type="Pfam" id="PF13445">
    <property type="entry name" value="zf-RING_UBOX"/>
    <property type="match status" value="1"/>
</dbReference>
<organism evidence="8 9">
    <name type="scientific">Mugilogobius chulae</name>
    <name type="common">yellowstripe goby</name>
    <dbReference type="NCBI Taxonomy" id="88201"/>
    <lineage>
        <taxon>Eukaryota</taxon>
        <taxon>Metazoa</taxon>
        <taxon>Chordata</taxon>
        <taxon>Craniata</taxon>
        <taxon>Vertebrata</taxon>
        <taxon>Euteleostomi</taxon>
        <taxon>Actinopterygii</taxon>
        <taxon>Neopterygii</taxon>
        <taxon>Teleostei</taxon>
        <taxon>Neoteleostei</taxon>
        <taxon>Acanthomorphata</taxon>
        <taxon>Gobiaria</taxon>
        <taxon>Gobiiformes</taxon>
        <taxon>Gobioidei</taxon>
        <taxon>Gobiidae</taxon>
        <taxon>Gobionellinae</taxon>
        <taxon>Mugilogobius</taxon>
    </lineage>
</organism>
<feature type="domain" description="RING-type" evidence="5">
    <location>
        <begin position="245"/>
        <end position="285"/>
    </location>
</feature>
<evidence type="ECO:0000259" key="6">
    <source>
        <dbReference type="PROSITE" id="PS50119"/>
    </source>
</evidence>
<dbReference type="Gene3D" id="2.60.120.920">
    <property type="match status" value="2"/>
</dbReference>
<dbReference type="SUPFAM" id="SSF57850">
    <property type="entry name" value="RING/U-box"/>
    <property type="match status" value="1"/>
</dbReference>
<dbReference type="PROSITE" id="PS50188">
    <property type="entry name" value="B302_SPRY"/>
    <property type="match status" value="2"/>
</dbReference>
<dbReference type="PANTHER" id="PTHR24103">
    <property type="entry name" value="E3 UBIQUITIN-PROTEIN LIGASE TRIM"/>
    <property type="match status" value="1"/>
</dbReference>
<evidence type="ECO:0000259" key="7">
    <source>
        <dbReference type="PROSITE" id="PS50188"/>
    </source>
</evidence>
<proteinExistence type="predicted"/>
<dbReference type="PROSITE" id="PS50089">
    <property type="entry name" value="ZF_RING_2"/>
    <property type="match status" value="1"/>
</dbReference>
<dbReference type="SMART" id="SM00336">
    <property type="entry name" value="BBOX"/>
    <property type="match status" value="1"/>
</dbReference>
<dbReference type="InterPro" id="IPR006574">
    <property type="entry name" value="PRY"/>
</dbReference>
<dbReference type="InterPro" id="IPR001870">
    <property type="entry name" value="B30.2/SPRY"/>
</dbReference>
<feature type="domain" description="B box-type" evidence="6">
    <location>
        <begin position="316"/>
        <end position="357"/>
    </location>
</feature>
<dbReference type="PRINTS" id="PR01407">
    <property type="entry name" value="BUTYPHLNCDUF"/>
</dbReference>
<dbReference type="SUPFAM" id="SSF49899">
    <property type="entry name" value="Concanavalin A-like lectins/glucanases"/>
    <property type="match status" value="2"/>
</dbReference>
<keyword evidence="9" id="KW-1185">Reference proteome</keyword>
<dbReference type="InterPro" id="IPR013320">
    <property type="entry name" value="ConA-like_dom_sf"/>
</dbReference>
<dbReference type="PROSITE" id="PS00518">
    <property type="entry name" value="ZF_RING_1"/>
    <property type="match status" value="1"/>
</dbReference>
<feature type="domain" description="B30.2/SPRY" evidence="7">
    <location>
        <begin position="506"/>
        <end position="681"/>
    </location>
</feature>
<dbReference type="CDD" id="cd19800">
    <property type="entry name" value="Bbox2_xNF7-like"/>
    <property type="match status" value="1"/>
</dbReference>
<dbReference type="InterPro" id="IPR003877">
    <property type="entry name" value="SPRY_dom"/>
</dbReference>
<dbReference type="InterPro" id="IPR043136">
    <property type="entry name" value="B30.2/SPRY_sf"/>
</dbReference>
<dbReference type="Gene3D" id="3.30.160.60">
    <property type="entry name" value="Classic Zinc Finger"/>
    <property type="match status" value="1"/>
</dbReference>
<sequence>MKDLVSHSPVVLDPNTAHTDLAVSDDLRSVQYKETAVFIDNPDRVDGNLIVVGSEGFSSGVHSWQVDIEGEVDVEDEAGWAVGVVNANAPRGKSITSGSWEIRLKNGKYTAYAPPSLDKVLSFPTMKQPLHRIKVDLDWDGGKLIFSDPKTDKNIYTFRHSFTKKLYPFFSTSAAHKMKIVPSNISPNDITSLTTVNLKVGGTVVELYKHSTSTVPSLSEVQEQGNRARKRFKHQHKVFNMDFNCPVCLEVYKDPVVLSCSHSFCKACLQDWWREKVTQECPICKRRSSRSDPPCNLVLKNLCEAFSQQLTVGQVQPTALCPQHKEKLQLFCLDHQQPVCLVCRDSRAHHKHRFSPIDEVTQDYKEKLRQSLEPLKNRLKMCNDVKQQWIQTTEHIKEQGQRTEKRIHGEFDKIRVFLQKEEQARIRALKTEVQQKSSLMEQRVVALTQEIAALSESIRQTEAELKVQDVTFLQNYSSAVRRVLQVPLKSVPQLPSDSLVNVAKHLGNLGFNIWSQMKDLVSYSPVVLDPNTANGTLIVSDDLSSVHCAYTGTDEDPELPFVPHNPERFSYYTTVLGAEGFTSGQHCWEVDVQKEGRWAVGVITKSAPRRGDITSGYWEIWFKGDHYTAYAPPNIDKVLTLMRPPQRVRVDLDMNRGKLSFSDAQTKCRNKETARESQTST</sequence>
<accession>A0AAW0NWD6</accession>
<dbReference type="Pfam" id="PF00643">
    <property type="entry name" value="zf-B_box"/>
    <property type="match status" value="1"/>
</dbReference>
<dbReference type="SMART" id="SM00449">
    <property type="entry name" value="SPRY"/>
    <property type="match status" value="1"/>
</dbReference>
<dbReference type="PROSITE" id="PS50119">
    <property type="entry name" value="ZF_BBOX"/>
    <property type="match status" value="1"/>
</dbReference>
<dbReference type="InterPro" id="IPR027370">
    <property type="entry name" value="Znf-RING_euk"/>
</dbReference>
<dbReference type="InterPro" id="IPR050143">
    <property type="entry name" value="TRIM/RBCC"/>
</dbReference>
<evidence type="ECO:0000313" key="9">
    <source>
        <dbReference type="Proteomes" id="UP001460270"/>
    </source>
</evidence>
<dbReference type="SUPFAM" id="SSF57845">
    <property type="entry name" value="B-box zinc-binding domain"/>
    <property type="match status" value="1"/>
</dbReference>
<dbReference type="SMART" id="SM00184">
    <property type="entry name" value="RING"/>
    <property type="match status" value="1"/>
</dbReference>
<keyword evidence="2 4" id="KW-0863">Zinc-finger</keyword>
<name>A0AAW0NWD6_9GOBI</name>
<feature type="domain" description="B30.2/SPRY" evidence="7">
    <location>
        <begin position="1"/>
        <end position="190"/>
    </location>
</feature>
<dbReference type="EMBL" id="JBBPFD010000010">
    <property type="protein sequence ID" value="KAK7910247.1"/>
    <property type="molecule type" value="Genomic_DNA"/>
</dbReference>
<protein>
    <submittedName>
        <fullName evidence="8">Uncharacterized protein</fullName>
    </submittedName>
</protein>
<evidence type="ECO:0000256" key="4">
    <source>
        <dbReference type="PROSITE-ProRule" id="PRU00024"/>
    </source>
</evidence>
<dbReference type="SMART" id="SM00589">
    <property type="entry name" value="PRY"/>
    <property type="match status" value="2"/>
</dbReference>
<dbReference type="InterPro" id="IPR017907">
    <property type="entry name" value="Znf_RING_CS"/>
</dbReference>
<dbReference type="AlphaFoldDB" id="A0AAW0NWD6"/>
<evidence type="ECO:0000256" key="2">
    <source>
        <dbReference type="ARBA" id="ARBA00022771"/>
    </source>
</evidence>
<gene>
    <name evidence="8" type="ORF">WMY93_014931</name>
</gene>
<evidence type="ECO:0000313" key="8">
    <source>
        <dbReference type="EMBL" id="KAK7910247.1"/>
    </source>
</evidence>
<reference evidence="9" key="1">
    <citation type="submission" date="2024-04" db="EMBL/GenBank/DDBJ databases">
        <title>Salinicola lusitanus LLJ914,a marine bacterium isolated from the Okinawa Trough.</title>
        <authorList>
            <person name="Li J."/>
        </authorList>
    </citation>
    <scope>NUCLEOTIDE SEQUENCE [LARGE SCALE GENOMIC DNA]</scope>
</reference>
<dbReference type="InterPro" id="IPR003879">
    <property type="entry name" value="Butyrophylin_SPRY"/>
</dbReference>
<evidence type="ECO:0000256" key="1">
    <source>
        <dbReference type="ARBA" id="ARBA00022723"/>
    </source>
</evidence>
<dbReference type="Gene3D" id="3.30.40.10">
    <property type="entry name" value="Zinc/RING finger domain, C3HC4 (zinc finger)"/>
    <property type="match status" value="1"/>
</dbReference>
<dbReference type="InterPro" id="IPR000315">
    <property type="entry name" value="Znf_B-box"/>
</dbReference>
<dbReference type="InterPro" id="IPR001841">
    <property type="entry name" value="Znf_RING"/>
</dbReference>